<feature type="domain" description="HTH tetR-type" evidence="6">
    <location>
        <begin position="23"/>
        <end position="83"/>
    </location>
</feature>
<keyword evidence="2 4" id="KW-0238">DNA-binding</keyword>
<dbReference type="GO" id="GO:0000976">
    <property type="term" value="F:transcription cis-regulatory region binding"/>
    <property type="evidence" value="ECO:0007669"/>
    <property type="project" value="TreeGrafter"/>
</dbReference>
<dbReference type="Gene3D" id="1.10.357.10">
    <property type="entry name" value="Tetracycline Repressor, domain 2"/>
    <property type="match status" value="2"/>
</dbReference>
<dbReference type="InterPro" id="IPR050109">
    <property type="entry name" value="HTH-type_TetR-like_transc_reg"/>
</dbReference>
<evidence type="ECO:0000313" key="7">
    <source>
        <dbReference type="EMBL" id="ANS31046.1"/>
    </source>
</evidence>
<dbReference type="GO" id="GO:0003700">
    <property type="term" value="F:DNA-binding transcription factor activity"/>
    <property type="evidence" value="ECO:0007669"/>
    <property type="project" value="TreeGrafter"/>
</dbReference>
<dbReference type="InterPro" id="IPR009057">
    <property type="entry name" value="Homeodomain-like_sf"/>
</dbReference>
<keyword evidence="3" id="KW-0804">Transcription</keyword>
<dbReference type="Proteomes" id="UP000186108">
    <property type="component" value="Chromosome"/>
</dbReference>
<evidence type="ECO:0000259" key="6">
    <source>
        <dbReference type="PROSITE" id="PS50977"/>
    </source>
</evidence>
<name>A0A1B1KEL8_RHOOP</name>
<dbReference type="PANTHER" id="PTHR30055">
    <property type="entry name" value="HTH-TYPE TRANSCRIPTIONAL REGULATOR RUTR"/>
    <property type="match status" value="1"/>
</dbReference>
<evidence type="ECO:0000256" key="5">
    <source>
        <dbReference type="SAM" id="MobiDB-lite"/>
    </source>
</evidence>
<evidence type="ECO:0000256" key="4">
    <source>
        <dbReference type="PROSITE-ProRule" id="PRU00335"/>
    </source>
</evidence>
<organism evidence="7 8">
    <name type="scientific">Rhodococcus opacus</name>
    <name type="common">Nocardia opaca</name>
    <dbReference type="NCBI Taxonomy" id="37919"/>
    <lineage>
        <taxon>Bacteria</taxon>
        <taxon>Bacillati</taxon>
        <taxon>Actinomycetota</taxon>
        <taxon>Actinomycetes</taxon>
        <taxon>Mycobacteriales</taxon>
        <taxon>Nocardiaceae</taxon>
        <taxon>Rhodococcus</taxon>
    </lineage>
</organism>
<evidence type="ECO:0000313" key="8">
    <source>
        <dbReference type="Proteomes" id="UP000186108"/>
    </source>
</evidence>
<proteinExistence type="predicted"/>
<dbReference type="Pfam" id="PF00440">
    <property type="entry name" value="TetR_N"/>
    <property type="match status" value="2"/>
</dbReference>
<sequence>MTIDTSDDTPAVEPSAKKTPRPRNRKAQIITVAREQFGRRGYHGVNMEDIASAVGITAGALYRHFPNKQDLLAQAILNAASSITATLDDVDPEDSASNCLALFRYCLDNDFRAVLFDQEARHLAPERRAEVRTAVQSVPARIADALRSERPDLTTADADLLAWAMSSVALSPARHRTTLPRKRLESLLLELCERLRSAPIRHDEEIPAEEAYVSGFAHASRRETLLTAAISLFRRRGYQSVTMDDIGAAAGMASSSIYTYFAGKAEVLQAILVRGTESLRMGLVQALAGARSREDALALVVHSYASAVSAPDSAIGILIEESTNLPEEAQSQSRTAQREYIDEWVHLLGTDTHKTRTTVLAAIGLVNDLSRLRHLHTRPRYRDEIEELALRVLGVRTA</sequence>
<protein>
    <submittedName>
        <fullName evidence="7">Transcriptional regulator</fullName>
    </submittedName>
</protein>
<feature type="region of interest" description="Disordered" evidence="5">
    <location>
        <begin position="1"/>
        <end position="25"/>
    </location>
</feature>
<evidence type="ECO:0000256" key="3">
    <source>
        <dbReference type="ARBA" id="ARBA00023163"/>
    </source>
</evidence>
<evidence type="ECO:0000256" key="1">
    <source>
        <dbReference type="ARBA" id="ARBA00023015"/>
    </source>
</evidence>
<feature type="DNA-binding region" description="H-T-H motif" evidence="4">
    <location>
        <begin position="46"/>
        <end position="65"/>
    </location>
</feature>
<feature type="DNA-binding region" description="H-T-H motif" evidence="4">
    <location>
        <begin position="242"/>
        <end position="261"/>
    </location>
</feature>
<evidence type="ECO:0000256" key="2">
    <source>
        <dbReference type="ARBA" id="ARBA00023125"/>
    </source>
</evidence>
<keyword evidence="1" id="KW-0805">Transcription regulation</keyword>
<dbReference type="RefSeq" id="WP_065492410.1">
    <property type="nucleotide sequence ID" value="NZ_CP009111.1"/>
</dbReference>
<dbReference type="AlphaFoldDB" id="A0A1B1KEL8"/>
<dbReference type="PATRIC" id="fig|37919.13.peg.6714"/>
<dbReference type="SUPFAM" id="SSF46689">
    <property type="entry name" value="Homeodomain-like"/>
    <property type="match status" value="2"/>
</dbReference>
<gene>
    <name evidence="7" type="ORF">R1CP_32110</name>
</gene>
<dbReference type="InterPro" id="IPR001647">
    <property type="entry name" value="HTH_TetR"/>
</dbReference>
<dbReference type="EMBL" id="CP009111">
    <property type="protein sequence ID" value="ANS31046.1"/>
    <property type="molecule type" value="Genomic_DNA"/>
</dbReference>
<dbReference type="PANTHER" id="PTHR30055:SF234">
    <property type="entry name" value="HTH-TYPE TRANSCRIPTIONAL REGULATOR BETI"/>
    <property type="match status" value="1"/>
</dbReference>
<feature type="domain" description="HTH tetR-type" evidence="6">
    <location>
        <begin position="219"/>
        <end position="279"/>
    </location>
</feature>
<dbReference type="PROSITE" id="PS50977">
    <property type="entry name" value="HTH_TETR_2"/>
    <property type="match status" value="2"/>
</dbReference>
<reference evidence="7 8" key="1">
    <citation type="submission" date="2014-07" db="EMBL/GenBank/DDBJ databases">
        <authorList>
            <person name="Zhang J.E."/>
            <person name="Yang H."/>
            <person name="Guo J."/>
            <person name="Deng Z."/>
            <person name="Luo H."/>
            <person name="Luo M."/>
            <person name="Zhao B."/>
        </authorList>
    </citation>
    <scope>NUCLEOTIDE SEQUENCE [LARGE SCALE GENOMIC DNA]</scope>
    <source>
        <strain evidence="7 8">1CP</strain>
    </source>
</reference>
<dbReference type="PRINTS" id="PR00455">
    <property type="entry name" value="HTHTETR"/>
</dbReference>
<accession>A0A1B1KEL8</accession>
<dbReference type="Gene3D" id="1.10.10.60">
    <property type="entry name" value="Homeodomain-like"/>
    <property type="match status" value="2"/>
</dbReference>